<dbReference type="EMBL" id="AY327402">
    <property type="protein sequence ID" value="AAQ91722.1"/>
    <property type="molecule type" value="Genomic_DNA"/>
</dbReference>
<reference evidence="3" key="3">
    <citation type="journal article" date="1999" name="J. Gen. Virol.">
        <title>Molecular analysis of the p48 gene of Choristoneura fumiferana multicapsid nucleopolyhedroviruses CfMNPV and CfDEFNPV.</title>
        <authorList>
            <person name="Li X."/>
            <person name="Lauzon H.A."/>
            <person name="Sohi S.S."/>
            <person name="Palli S.R."/>
            <person name="Retnakaran A."/>
            <person name="Arif B.M."/>
        </authorList>
    </citation>
    <scope>NUCLEOTIDE SEQUENCE [LARGE SCALE GENOMIC DNA]</scope>
</reference>
<reference evidence="3" key="1">
    <citation type="journal article" date="1995" name="J. Gen. Virol.">
        <title>Characterization, sequencing and phylogeny of the ecdysteroid UDP-glucosyltransferase gene from two distinct nuclear polyhedrosis viruses isolated from Choristoneura fumiferana.</title>
        <authorList>
            <person name="Barrett J.W."/>
            <person name="Krell P.J."/>
            <person name="Arif B.M."/>
        </authorList>
    </citation>
    <scope>NUCLEOTIDE SEQUENCE [LARGE SCALE GENOMIC DNA]</scope>
</reference>
<dbReference type="RefSeq" id="NP_932637.1">
    <property type="nucleotide sequence ID" value="NC_005137.2"/>
</dbReference>
<protein>
    <submittedName>
        <fullName evidence="2">Fibroblast growth factor</fullName>
    </submittedName>
</protein>
<dbReference type="PROSITE" id="PS00247">
    <property type="entry name" value="HBGF_FGF"/>
    <property type="match status" value="1"/>
</dbReference>
<dbReference type="Gene3D" id="2.80.10.50">
    <property type="match status" value="1"/>
</dbReference>
<sequence length="184" mass="21080">MHRFTLVVAAVASLCACRQLEHITGTQRLVHIFVHNRYLAVHTDGVVNGTLYPYSLNTVLQRVSHFEHPARRTILLRNAISCMHVCLDRCGVMYASAVLSSDCFLQETVVKNNYDVMFKIYNRKLTYVALDNFGKARRLQLSRRRTLGNLSTYALILRIPLNYTSVSQCPKQNKIVKHRKCSLP</sequence>
<dbReference type="KEGG" id="vg:2943756"/>
<keyword evidence="3" id="KW-1185">Reference proteome</keyword>
<dbReference type="OrthoDB" id="14030at10239"/>
<accession>Q6VTW1</accession>
<dbReference type="InterPro" id="IPR008996">
    <property type="entry name" value="IL1/FGF"/>
</dbReference>
<reference evidence="2 3" key="4">
    <citation type="journal article" date="2000" name="Virology">
        <title>Characterization of an overexpressed spindle protein during a baculovirus infection.</title>
        <authorList>
            <person name="Li X."/>
            <person name="Barrett J."/>
            <person name="Pang A."/>
            <person name="Klose R.J."/>
            <person name="Krell P.J."/>
            <person name="Arif B.M."/>
        </authorList>
    </citation>
    <scope>NUCLEOTIDE SEQUENCE [LARGE SCALE GENOMIC DNA]</scope>
</reference>
<name>Q6VTW1_NPVCD</name>
<dbReference type="SUPFAM" id="SSF50353">
    <property type="entry name" value="Cytokine"/>
    <property type="match status" value="1"/>
</dbReference>
<dbReference type="Proteomes" id="UP000202937">
    <property type="component" value="Segment"/>
</dbReference>
<organism evidence="2 3">
    <name type="scientific">Choristoneura fumiferana defective polyhedrosis virus</name>
    <name type="common">Cfdef</name>
    <dbReference type="NCBI Taxonomy" id="74660"/>
    <lineage>
        <taxon>Viruses</taxon>
        <taxon>Viruses incertae sedis</taxon>
        <taxon>Naldaviricetes</taxon>
        <taxon>Lefavirales</taxon>
        <taxon>Baculoviridae</taxon>
        <taxon>Alphabaculovirus</taxon>
        <taxon>Alphabaculovirus alterchofumiferanae</taxon>
    </lineage>
</organism>
<reference evidence="3" key="2">
    <citation type="journal article" date="1996" name="Virus Genes">
        <title>The putative LEF-1 proteins from two distinct Choristoneura fumiferana multiple nucleopolyhedroviruses share domain homology to eukaryotic primases.</title>
        <authorList>
            <person name="Barrett J.W."/>
            <person name="Lauzon H.A."/>
            <person name="Mercuri P.S."/>
            <person name="Krell P.J."/>
            <person name="Sohi S.S."/>
            <person name="Arif B.M."/>
        </authorList>
    </citation>
    <scope>NUCLEOTIDE SEQUENCE [LARGE SCALE GENOMIC DNA]</scope>
</reference>
<dbReference type="PROSITE" id="PS51257">
    <property type="entry name" value="PROKAR_LIPOPROTEIN"/>
    <property type="match status" value="1"/>
</dbReference>
<dbReference type="GeneID" id="2943756"/>
<dbReference type="InterPro" id="IPR002209">
    <property type="entry name" value="Fibroblast_GF_fam"/>
</dbReference>
<comment type="similarity">
    <text evidence="1">Belongs to the heparin-binding growth factors family.</text>
</comment>
<evidence type="ECO:0000313" key="3">
    <source>
        <dbReference type="Proteomes" id="UP000202937"/>
    </source>
</evidence>
<dbReference type="SMART" id="SM00442">
    <property type="entry name" value="FGF"/>
    <property type="match status" value="1"/>
</dbReference>
<organismHost>
    <name type="scientific">Lepidoptera</name>
    <name type="common">moths &amp; butterflies</name>
    <dbReference type="NCBI Taxonomy" id="7088"/>
</organismHost>
<evidence type="ECO:0000313" key="2">
    <source>
        <dbReference type="EMBL" id="AAQ91722.1"/>
    </source>
</evidence>
<reference evidence="2 3" key="5">
    <citation type="journal article" date="2005" name="J. Gen. Virol.">
        <title>Gene organization and sequencing of the Choristoneura fumiferana defective nucleopolyhedrovirus genome.</title>
        <authorList>
            <person name="Lauzon H.A."/>
            <person name="Jamieson P.B."/>
            <person name="Krell P.J."/>
            <person name="Arif B.M."/>
        </authorList>
    </citation>
    <scope>NUCLEOTIDE SEQUENCE [LARGE SCALE GENOMIC DNA]</scope>
</reference>
<dbReference type="CDD" id="cd23311">
    <property type="entry name" value="beta-trefoil_FGF_Bnl-like"/>
    <property type="match status" value="1"/>
</dbReference>
<evidence type="ECO:0000256" key="1">
    <source>
        <dbReference type="ARBA" id="ARBA00007936"/>
    </source>
</evidence>
<dbReference type="Pfam" id="PF00167">
    <property type="entry name" value="FGF"/>
    <property type="match status" value="1"/>
</dbReference>
<dbReference type="GO" id="GO:0008083">
    <property type="term" value="F:growth factor activity"/>
    <property type="evidence" value="ECO:0007669"/>
    <property type="project" value="InterPro"/>
</dbReference>
<proteinExistence type="inferred from homology"/>